<gene>
    <name evidence="1" type="ORF">METZ01_LOCUS225875</name>
</gene>
<name>A0A382GFP3_9ZZZZ</name>
<protein>
    <submittedName>
        <fullName evidence="1">Uncharacterized protein</fullName>
    </submittedName>
</protein>
<proteinExistence type="predicted"/>
<dbReference type="EMBL" id="UINC01054838">
    <property type="protein sequence ID" value="SVB73021.1"/>
    <property type="molecule type" value="Genomic_DNA"/>
</dbReference>
<accession>A0A382GFP3</accession>
<evidence type="ECO:0000313" key="1">
    <source>
        <dbReference type="EMBL" id="SVB73021.1"/>
    </source>
</evidence>
<dbReference type="AlphaFoldDB" id="A0A382GFP3"/>
<reference evidence="1" key="1">
    <citation type="submission" date="2018-05" db="EMBL/GenBank/DDBJ databases">
        <authorList>
            <person name="Lanie J.A."/>
            <person name="Ng W.-L."/>
            <person name="Kazmierczak K.M."/>
            <person name="Andrzejewski T.M."/>
            <person name="Davidsen T.M."/>
            <person name="Wayne K.J."/>
            <person name="Tettelin H."/>
            <person name="Glass J.I."/>
            <person name="Rusch D."/>
            <person name="Podicherti R."/>
            <person name="Tsui H.-C.T."/>
            <person name="Winkler M.E."/>
        </authorList>
    </citation>
    <scope>NUCLEOTIDE SEQUENCE</scope>
</reference>
<organism evidence="1">
    <name type="scientific">marine metagenome</name>
    <dbReference type="NCBI Taxonomy" id="408172"/>
    <lineage>
        <taxon>unclassified sequences</taxon>
        <taxon>metagenomes</taxon>
        <taxon>ecological metagenomes</taxon>
    </lineage>
</organism>
<feature type="non-terminal residue" evidence="1">
    <location>
        <position position="1"/>
    </location>
</feature>
<sequence length="128" mass="14928">WLEGSSYPIQVLDRDKVEVLVKSKDIKQRYNDSAVFVSFDHGQGKIYHMISHFYLQRAETRTERHKNKGSDYLTEKLVMDDMRASKYKTMGADDANLAEVEAAYSSSSLMNKVLWDKKRRMKEKKDNG</sequence>